<dbReference type="Gene3D" id="3.40.1160.10">
    <property type="entry name" value="Acetylglutamate kinase-like"/>
    <property type="match status" value="1"/>
</dbReference>
<evidence type="ECO:0000259" key="7">
    <source>
        <dbReference type="PROSITE" id="PS51186"/>
    </source>
</evidence>
<evidence type="ECO:0000313" key="8">
    <source>
        <dbReference type="EMBL" id="SLM31508.1"/>
    </source>
</evidence>
<proteinExistence type="inferred from homology"/>
<dbReference type="SUPFAM" id="SSF53633">
    <property type="entry name" value="Carbamate kinase-like"/>
    <property type="match status" value="1"/>
</dbReference>
<evidence type="ECO:0000256" key="3">
    <source>
        <dbReference type="ARBA" id="ARBA00012697"/>
    </source>
</evidence>
<dbReference type="EMBL" id="FWEV01000268">
    <property type="protein sequence ID" value="SLM31508.1"/>
    <property type="molecule type" value="Genomic_DNA"/>
</dbReference>
<dbReference type="Gene3D" id="3.40.630.30">
    <property type="match status" value="1"/>
</dbReference>
<evidence type="ECO:0000313" key="9">
    <source>
        <dbReference type="Proteomes" id="UP000191931"/>
    </source>
</evidence>
<feature type="domain" description="N-acetyltransferase" evidence="7">
    <location>
        <begin position="308"/>
        <end position="453"/>
    </location>
</feature>
<evidence type="ECO:0000256" key="4">
    <source>
        <dbReference type="ARBA" id="ARBA00022679"/>
    </source>
</evidence>
<comment type="pathway">
    <text evidence="1">Amino-acid biosynthesis; L-arginine biosynthesis; N(2)-acetyl-L-ornithine from L-glutamate: step 1/4.</text>
</comment>
<dbReference type="GO" id="GO:0006526">
    <property type="term" value="P:L-arginine biosynthetic process"/>
    <property type="evidence" value="ECO:0007669"/>
    <property type="project" value="UniProtKB-UniPathway"/>
</dbReference>
<organism evidence="8 9">
    <name type="scientific">Desulfamplus magnetovallimortis</name>
    <dbReference type="NCBI Taxonomy" id="1246637"/>
    <lineage>
        <taxon>Bacteria</taxon>
        <taxon>Pseudomonadati</taxon>
        <taxon>Thermodesulfobacteriota</taxon>
        <taxon>Desulfobacteria</taxon>
        <taxon>Desulfobacterales</taxon>
        <taxon>Desulfobacteraceae</taxon>
        <taxon>Desulfamplus</taxon>
    </lineage>
</organism>
<dbReference type="AlphaFoldDB" id="A0A1W1HGJ5"/>
<dbReference type="PANTHER" id="PTHR30602">
    <property type="entry name" value="AMINO-ACID ACETYLTRANSFERASE"/>
    <property type="match status" value="1"/>
</dbReference>
<dbReference type="CDD" id="cd04301">
    <property type="entry name" value="NAT_SF"/>
    <property type="match status" value="1"/>
</dbReference>
<evidence type="ECO:0000256" key="2">
    <source>
        <dbReference type="ARBA" id="ARBA00009145"/>
    </source>
</evidence>
<comment type="catalytic activity">
    <reaction evidence="6">
        <text>L-glutamate + acetyl-CoA = N-acetyl-L-glutamate + CoA + H(+)</text>
        <dbReference type="Rhea" id="RHEA:24292"/>
        <dbReference type="ChEBI" id="CHEBI:15378"/>
        <dbReference type="ChEBI" id="CHEBI:29985"/>
        <dbReference type="ChEBI" id="CHEBI:44337"/>
        <dbReference type="ChEBI" id="CHEBI:57287"/>
        <dbReference type="ChEBI" id="CHEBI:57288"/>
        <dbReference type="EC" id="2.3.1.1"/>
    </reaction>
</comment>
<dbReference type="InterPro" id="IPR036393">
    <property type="entry name" value="AceGlu_kinase-like_sf"/>
</dbReference>
<dbReference type="SUPFAM" id="SSF55729">
    <property type="entry name" value="Acyl-CoA N-acyltransferases (Nat)"/>
    <property type="match status" value="1"/>
</dbReference>
<dbReference type="NCBIfam" id="TIGR01890">
    <property type="entry name" value="N-Ac-Glu-synth"/>
    <property type="match status" value="1"/>
</dbReference>
<dbReference type="OrthoDB" id="9802238at2"/>
<dbReference type="PROSITE" id="PS51186">
    <property type="entry name" value="GNAT"/>
    <property type="match status" value="1"/>
</dbReference>
<reference evidence="8 9" key="1">
    <citation type="submission" date="2017-03" db="EMBL/GenBank/DDBJ databases">
        <authorList>
            <person name="Afonso C.L."/>
            <person name="Miller P.J."/>
            <person name="Scott M.A."/>
            <person name="Spackman E."/>
            <person name="Goraichik I."/>
            <person name="Dimitrov K.M."/>
            <person name="Suarez D.L."/>
            <person name="Swayne D.E."/>
        </authorList>
    </citation>
    <scope>NUCLEOTIDE SEQUENCE [LARGE SCALE GENOMIC DNA]</scope>
    <source>
        <strain evidence="8">PRJEB14757</strain>
    </source>
</reference>
<dbReference type="InterPro" id="IPR000182">
    <property type="entry name" value="GNAT_dom"/>
</dbReference>
<keyword evidence="5 8" id="KW-0012">Acyltransferase</keyword>
<dbReference type="RefSeq" id="WP_080800308.1">
    <property type="nucleotide sequence ID" value="NZ_LT828541.1"/>
</dbReference>
<keyword evidence="9" id="KW-1185">Reference proteome</keyword>
<name>A0A1W1HGJ5_9BACT</name>
<dbReference type="Pfam" id="PF00696">
    <property type="entry name" value="AA_kinase"/>
    <property type="match status" value="1"/>
</dbReference>
<sequence length="453" mass="51024">MIDQQTQINLPRRYADQASVSTIREVFDYIRRFRNHIFVLKIEDILLDDPLFPSLMKDLIRLHEAGIKIIIIPGTRATIERNLKQAGLKTTLVKGVRITPPEILPHVKLAAMEVAENIISHLAAGKLNGIMGNWIKARSLGVRDGVDFQCSGEVEKIRSDIILRLLDQAFIPLIHPIGLNALGASYNLNSTQVACSLCMDIEVSKLFFIGEHEGIRSKGLIIPEGAQLQTNGYFSNLDRNHARALLEKNSQLLSHQEKEYLENAIKVTSKTNKVKRVHIISGKREGSLLKEVFSSIGGGTMIYANRHAHIRRATYDDLPELMQLLDGYVKEGNLVMRTEEDISEAIDNYYIYEVDKAVYGCGALFDLDDNSGEIGAIAVNPSYKSRGVGQGLVEYLIRLGRTKGFARLFLLTTRTSDWFYGFGFTHATPMDLPEKRKETYNQHRNSRVLMLLL</sequence>
<dbReference type="GO" id="GO:0004042">
    <property type="term" value="F:L-glutamate N-acetyltransferase activity"/>
    <property type="evidence" value="ECO:0007669"/>
    <property type="project" value="InterPro"/>
</dbReference>
<dbReference type="HAMAP" id="MF_01105">
    <property type="entry name" value="N_acetyl_glu_synth"/>
    <property type="match status" value="1"/>
</dbReference>
<dbReference type="STRING" id="1246637.MTBBW1_340060"/>
<dbReference type="UniPathway" id="UPA00068">
    <property type="reaction ID" value="UER00106"/>
</dbReference>
<dbReference type="Pfam" id="PF00583">
    <property type="entry name" value="Acetyltransf_1"/>
    <property type="match status" value="1"/>
</dbReference>
<gene>
    <name evidence="8" type="primary">argA</name>
    <name evidence="8" type="ORF">MTBBW1_340060</name>
</gene>
<dbReference type="GO" id="GO:0005737">
    <property type="term" value="C:cytoplasm"/>
    <property type="evidence" value="ECO:0007669"/>
    <property type="project" value="InterPro"/>
</dbReference>
<evidence type="ECO:0000256" key="6">
    <source>
        <dbReference type="ARBA" id="ARBA00048372"/>
    </source>
</evidence>
<dbReference type="PANTHER" id="PTHR30602:SF12">
    <property type="entry name" value="AMINO-ACID ACETYLTRANSFERASE NAGS1, CHLOROPLASTIC-RELATED"/>
    <property type="match status" value="1"/>
</dbReference>
<dbReference type="Proteomes" id="UP000191931">
    <property type="component" value="Unassembled WGS sequence"/>
</dbReference>
<evidence type="ECO:0000256" key="5">
    <source>
        <dbReference type="ARBA" id="ARBA00023315"/>
    </source>
</evidence>
<accession>A0A1W1HGJ5</accession>
<keyword evidence="4 8" id="KW-0808">Transferase</keyword>
<dbReference type="EC" id="2.3.1.1" evidence="3"/>
<dbReference type="InterPro" id="IPR010167">
    <property type="entry name" value="NH2A_AcTrfase"/>
</dbReference>
<dbReference type="InterPro" id="IPR001048">
    <property type="entry name" value="Asp/Glu/Uridylate_kinase"/>
</dbReference>
<dbReference type="InterPro" id="IPR016181">
    <property type="entry name" value="Acyl_CoA_acyltransferase"/>
</dbReference>
<evidence type="ECO:0000256" key="1">
    <source>
        <dbReference type="ARBA" id="ARBA00004925"/>
    </source>
</evidence>
<comment type="similarity">
    <text evidence="2">Belongs to the acetyltransferase family. ArgA subfamily.</text>
</comment>
<protein>
    <recommendedName>
        <fullName evidence="3">amino-acid N-acetyltransferase</fullName>
        <ecNumber evidence="3">2.3.1.1</ecNumber>
    </recommendedName>
</protein>
<dbReference type="PIRSF" id="PIRSF000423">
    <property type="entry name" value="ArgA"/>
    <property type="match status" value="1"/>
</dbReference>